<proteinExistence type="predicted"/>
<protein>
    <submittedName>
        <fullName evidence="1">Uncharacterized protein</fullName>
    </submittedName>
</protein>
<reference evidence="1 2" key="1">
    <citation type="journal article" date="2014" name="Genome Biol. Evol.">
        <title>The genome of the myxosporean Thelohanellus kitauei shows adaptations to nutrient acquisition within its fish host.</title>
        <authorList>
            <person name="Yang Y."/>
            <person name="Xiong J."/>
            <person name="Zhou Z."/>
            <person name="Huo F."/>
            <person name="Miao W."/>
            <person name="Ran C."/>
            <person name="Liu Y."/>
            <person name="Zhang J."/>
            <person name="Feng J."/>
            <person name="Wang M."/>
            <person name="Wang M."/>
            <person name="Wang L."/>
            <person name="Yao B."/>
        </authorList>
    </citation>
    <scope>NUCLEOTIDE SEQUENCE [LARGE SCALE GENOMIC DNA]</scope>
    <source>
        <strain evidence="1">Wuqing</strain>
    </source>
</reference>
<gene>
    <name evidence="1" type="ORF">RF11_03773</name>
</gene>
<dbReference type="EMBL" id="JWZT01002668">
    <property type="protein sequence ID" value="KII68871.1"/>
    <property type="molecule type" value="Genomic_DNA"/>
</dbReference>
<accession>A0A0C2MNQ4</accession>
<evidence type="ECO:0000313" key="2">
    <source>
        <dbReference type="Proteomes" id="UP000031668"/>
    </source>
</evidence>
<dbReference type="Proteomes" id="UP000031668">
    <property type="component" value="Unassembled WGS sequence"/>
</dbReference>
<dbReference type="AlphaFoldDB" id="A0A0C2MNQ4"/>
<evidence type="ECO:0000313" key="1">
    <source>
        <dbReference type="EMBL" id="KII68871.1"/>
    </source>
</evidence>
<keyword evidence="2" id="KW-1185">Reference proteome</keyword>
<comment type="caution">
    <text evidence="1">The sequence shown here is derived from an EMBL/GenBank/DDBJ whole genome shotgun (WGS) entry which is preliminary data.</text>
</comment>
<name>A0A0C2MNQ4_THEKT</name>
<sequence length="123" mass="14023">MTDIEFTNLDVSIDIEDWIFSTKSAIAAYEYYVKNDSEVLPYLFKDDESLVWRELDARSLIKKSDCVDKVDGTILDTFGLYGVITLFSKFCGSDNQELVFGSRGFGRYCIGAYVLSLFSNIYL</sequence>
<organism evidence="1 2">
    <name type="scientific">Thelohanellus kitauei</name>
    <name type="common">Myxosporean</name>
    <dbReference type="NCBI Taxonomy" id="669202"/>
    <lineage>
        <taxon>Eukaryota</taxon>
        <taxon>Metazoa</taxon>
        <taxon>Cnidaria</taxon>
        <taxon>Myxozoa</taxon>
        <taxon>Myxosporea</taxon>
        <taxon>Bivalvulida</taxon>
        <taxon>Platysporina</taxon>
        <taxon>Myxobolidae</taxon>
        <taxon>Thelohanellus</taxon>
    </lineage>
</organism>